<comment type="caution">
    <text evidence="1">The sequence shown here is derived from an EMBL/GenBank/DDBJ whole genome shotgun (WGS) entry which is preliminary data.</text>
</comment>
<evidence type="ECO:0000313" key="2">
    <source>
        <dbReference type="Proteomes" id="UP001318860"/>
    </source>
</evidence>
<sequence>MGKARIDGHQRDVKTRCLRIEACYHARLKKIPLLKYYRSYFEKYIVCGAERKSQTNNTMGSRSGYEYGYSFRMDDDIISLYNREPLFLGMGTRQLKGFVFEIRTNFILKRRLDDGGADEIIDSEKLAATLPEDCDENWLKMNLTYRLKEYWMFDDEIDNLFREAIAFAKRMTADPKYASLLVIPVVVGLDVCTVQLVGEPADSARGRAIRTEGLIPMNMSWPMAPIPFGPTLPVSMREIAESTHG</sequence>
<name>A0ABR0UPZ4_REHGL</name>
<evidence type="ECO:0000313" key="1">
    <source>
        <dbReference type="EMBL" id="KAK6124338.1"/>
    </source>
</evidence>
<accession>A0ABR0UPZ4</accession>
<protein>
    <submittedName>
        <fullName evidence="1">Uncharacterized protein</fullName>
    </submittedName>
</protein>
<dbReference type="EMBL" id="JABTTQ020002407">
    <property type="protein sequence ID" value="KAK6124338.1"/>
    <property type="molecule type" value="Genomic_DNA"/>
</dbReference>
<proteinExistence type="predicted"/>
<keyword evidence="2" id="KW-1185">Reference proteome</keyword>
<reference evidence="1 2" key="1">
    <citation type="journal article" date="2021" name="Comput. Struct. Biotechnol. J.">
        <title>De novo genome assembly of the potent medicinal plant Rehmannia glutinosa using nanopore technology.</title>
        <authorList>
            <person name="Ma L."/>
            <person name="Dong C."/>
            <person name="Song C."/>
            <person name="Wang X."/>
            <person name="Zheng X."/>
            <person name="Niu Y."/>
            <person name="Chen S."/>
            <person name="Feng W."/>
        </authorList>
    </citation>
    <scope>NUCLEOTIDE SEQUENCE [LARGE SCALE GENOMIC DNA]</scope>
    <source>
        <strain evidence="1">DH-2019</strain>
    </source>
</reference>
<organism evidence="1 2">
    <name type="scientific">Rehmannia glutinosa</name>
    <name type="common">Chinese foxglove</name>
    <dbReference type="NCBI Taxonomy" id="99300"/>
    <lineage>
        <taxon>Eukaryota</taxon>
        <taxon>Viridiplantae</taxon>
        <taxon>Streptophyta</taxon>
        <taxon>Embryophyta</taxon>
        <taxon>Tracheophyta</taxon>
        <taxon>Spermatophyta</taxon>
        <taxon>Magnoliopsida</taxon>
        <taxon>eudicotyledons</taxon>
        <taxon>Gunneridae</taxon>
        <taxon>Pentapetalae</taxon>
        <taxon>asterids</taxon>
        <taxon>lamiids</taxon>
        <taxon>Lamiales</taxon>
        <taxon>Orobanchaceae</taxon>
        <taxon>Rehmannieae</taxon>
        <taxon>Rehmannia</taxon>
    </lineage>
</organism>
<dbReference type="Proteomes" id="UP001318860">
    <property type="component" value="Unassembled WGS sequence"/>
</dbReference>
<gene>
    <name evidence="1" type="ORF">DH2020_041908</name>
</gene>